<dbReference type="GeneID" id="70238007"/>
<evidence type="ECO:0000256" key="1">
    <source>
        <dbReference type="SAM" id="MobiDB-lite"/>
    </source>
</evidence>
<dbReference type="EMBL" id="JAEUBE010000414">
    <property type="protein sequence ID" value="KAH3661864.1"/>
    <property type="molecule type" value="Genomic_DNA"/>
</dbReference>
<keyword evidence="3" id="KW-1185">Reference proteome</keyword>
<sequence>MLSVASADTETAEEEEAGAGLAAAPELETGVDETSELGAGLDSELAAEEALASEHGSVTVMVTPRLTVV</sequence>
<dbReference type="RefSeq" id="XP_046058968.1">
    <property type="nucleotide sequence ID" value="XM_046207290.1"/>
</dbReference>
<accession>A0A9P8T170</accession>
<feature type="compositionally biased region" description="Low complexity" evidence="1">
    <location>
        <begin position="18"/>
        <end position="28"/>
    </location>
</feature>
<name>A0A9P8T170_9ASCO</name>
<reference evidence="2" key="2">
    <citation type="submission" date="2021-01" db="EMBL/GenBank/DDBJ databases">
        <authorList>
            <person name="Schikora-Tamarit M.A."/>
        </authorList>
    </citation>
    <scope>NUCLEOTIDE SEQUENCE</scope>
    <source>
        <strain evidence="2">CBS6075</strain>
    </source>
</reference>
<protein>
    <submittedName>
        <fullName evidence="2">Uncharacterized protein</fullName>
    </submittedName>
</protein>
<organism evidence="2 3">
    <name type="scientific">Ogataea philodendri</name>
    <dbReference type="NCBI Taxonomy" id="1378263"/>
    <lineage>
        <taxon>Eukaryota</taxon>
        <taxon>Fungi</taxon>
        <taxon>Dikarya</taxon>
        <taxon>Ascomycota</taxon>
        <taxon>Saccharomycotina</taxon>
        <taxon>Pichiomycetes</taxon>
        <taxon>Pichiales</taxon>
        <taxon>Pichiaceae</taxon>
        <taxon>Ogataea</taxon>
    </lineage>
</organism>
<comment type="caution">
    <text evidence="2">The sequence shown here is derived from an EMBL/GenBank/DDBJ whole genome shotgun (WGS) entry which is preliminary data.</text>
</comment>
<evidence type="ECO:0000313" key="2">
    <source>
        <dbReference type="EMBL" id="KAH3661864.1"/>
    </source>
</evidence>
<reference evidence="2" key="1">
    <citation type="journal article" date="2021" name="Open Biol.">
        <title>Shared evolutionary footprints suggest mitochondrial oxidative damage underlies multiple complex I losses in fungi.</title>
        <authorList>
            <person name="Schikora-Tamarit M.A."/>
            <person name="Marcet-Houben M."/>
            <person name="Nosek J."/>
            <person name="Gabaldon T."/>
        </authorList>
    </citation>
    <scope>NUCLEOTIDE SEQUENCE</scope>
    <source>
        <strain evidence="2">CBS6075</strain>
    </source>
</reference>
<gene>
    <name evidence="2" type="ORF">OGAPHI_006043</name>
</gene>
<feature type="region of interest" description="Disordered" evidence="1">
    <location>
        <begin position="1"/>
        <end position="36"/>
    </location>
</feature>
<dbReference type="AlphaFoldDB" id="A0A9P8T170"/>
<evidence type="ECO:0000313" key="3">
    <source>
        <dbReference type="Proteomes" id="UP000769157"/>
    </source>
</evidence>
<dbReference type="Proteomes" id="UP000769157">
    <property type="component" value="Unassembled WGS sequence"/>
</dbReference>
<proteinExistence type="predicted"/>